<dbReference type="Pfam" id="PF03610">
    <property type="entry name" value="EIIA-man"/>
    <property type="match status" value="1"/>
</dbReference>
<dbReference type="GO" id="GO:0009401">
    <property type="term" value="P:phosphoenolpyruvate-dependent sugar phosphotransferase system"/>
    <property type="evidence" value="ECO:0007669"/>
    <property type="project" value="UniProtKB-KW"/>
</dbReference>
<feature type="domain" description="PTS EIIA type-4" evidence="9">
    <location>
        <begin position="8"/>
        <end position="131"/>
    </location>
</feature>
<dbReference type="PANTHER" id="PTHR33799:SF1">
    <property type="entry name" value="PTS SYSTEM MANNOSE-SPECIFIC EIIAB COMPONENT-RELATED"/>
    <property type="match status" value="1"/>
</dbReference>
<protein>
    <submittedName>
        <fullName evidence="10">PTS system fructose IIA component</fullName>
    </submittedName>
</protein>
<evidence type="ECO:0000256" key="7">
    <source>
        <dbReference type="ARBA" id="ARBA00022683"/>
    </source>
</evidence>
<dbReference type="GO" id="GO:0016301">
    <property type="term" value="F:kinase activity"/>
    <property type="evidence" value="ECO:0007669"/>
    <property type="project" value="UniProtKB-KW"/>
</dbReference>
<organism evidence="10 11">
    <name type="scientific">Leptotrichia hofstadii F0254</name>
    <dbReference type="NCBI Taxonomy" id="634994"/>
    <lineage>
        <taxon>Bacteria</taxon>
        <taxon>Fusobacteriati</taxon>
        <taxon>Fusobacteriota</taxon>
        <taxon>Fusobacteriia</taxon>
        <taxon>Fusobacteriales</taxon>
        <taxon>Leptotrichiaceae</taxon>
        <taxon>Leptotrichia</taxon>
    </lineage>
</organism>
<keyword evidence="2" id="KW-0813">Transport</keyword>
<dbReference type="AlphaFoldDB" id="C9MZU5"/>
<evidence type="ECO:0000256" key="2">
    <source>
        <dbReference type="ARBA" id="ARBA00022448"/>
    </source>
</evidence>
<dbReference type="GO" id="GO:0016773">
    <property type="term" value="F:phosphotransferase activity, alcohol group as acceptor"/>
    <property type="evidence" value="ECO:0007669"/>
    <property type="project" value="InterPro"/>
</dbReference>
<keyword evidence="3" id="KW-0963">Cytoplasm</keyword>
<dbReference type="CDD" id="cd00006">
    <property type="entry name" value="PTS_IIA_man"/>
    <property type="match status" value="1"/>
</dbReference>
<dbReference type="Proteomes" id="UP000006233">
    <property type="component" value="Unassembled WGS sequence"/>
</dbReference>
<dbReference type="GO" id="GO:0016020">
    <property type="term" value="C:membrane"/>
    <property type="evidence" value="ECO:0007669"/>
    <property type="project" value="InterPro"/>
</dbReference>
<evidence type="ECO:0000256" key="6">
    <source>
        <dbReference type="ARBA" id="ARBA00022679"/>
    </source>
</evidence>
<evidence type="ECO:0000256" key="8">
    <source>
        <dbReference type="ARBA" id="ARBA00022777"/>
    </source>
</evidence>
<dbReference type="PROSITE" id="PS51096">
    <property type="entry name" value="PTS_EIIA_TYPE_4"/>
    <property type="match status" value="1"/>
</dbReference>
<keyword evidence="5" id="KW-0762">Sugar transport</keyword>
<dbReference type="InterPro" id="IPR004701">
    <property type="entry name" value="PTS_EIIA_man-typ"/>
</dbReference>
<keyword evidence="8" id="KW-0418">Kinase</keyword>
<comment type="subcellular location">
    <subcellularLocation>
        <location evidence="1">Cytoplasm</location>
    </subcellularLocation>
</comment>
<dbReference type="PANTHER" id="PTHR33799">
    <property type="entry name" value="PTS PERMEASE-RELATED-RELATED"/>
    <property type="match status" value="1"/>
</dbReference>
<proteinExistence type="predicted"/>
<name>C9MZU5_9FUSO</name>
<evidence type="ECO:0000256" key="5">
    <source>
        <dbReference type="ARBA" id="ARBA00022597"/>
    </source>
</evidence>
<evidence type="ECO:0000259" key="9">
    <source>
        <dbReference type="PROSITE" id="PS51096"/>
    </source>
</evidence>
<evidence type="ECO:0000313" key="11">
    <source>
        <dbReference type="Proteomes" id="UP000006233"/>
    </source>
</evidence>
<evidence type="ECO:0000313" key="10">
    <source>
        <dbReference type="EMBL" id="EEX73922.1"/>
    </source>
</evidence>
<comment type="caution">
    <text evidence="10">The sequence shown here is derived from an EMBL/GenBank/DDBJ whole genome shotgun (WGS) entry which is preliminary data.</text>
</comment>
<dbReference type="InterPro" id="IPR013789">
    <property type="entry name" value="PTS_EIIA_man"/>
</dbReference>
<reference evidence="10 11" key="1">
    <citation type="submission" date="2009-09" db="EMBL/GenBank/DDBJ databases">
        <authorList>
            <person name="Weinstock G."/>
            <person name="Sodergren E."/>
            <person name="Clifton S."/>
            <person name="Fulton L."/>
            <person name="Fulton B."/>
            <person name="Courtney L."/>
            <person name="Fronick C."/>
            <person name="Harrison M."/>
            <person name="Strong C."/>
            <person name="Farmer C."/>
            <person name="Delahaunty K."/>
            <person name="Markovic C."/>
            <person name="Hall O."/>
            <person name="Minx P."/>
            <person name="Tomlinson C."/>
            <person name="Mitreva M."/>
            <person name="Nelson J."/>
            <person name="Hou S."/>
            <person name="Wollam A."/>
            <person name="Pepin K.H."/>
            <person name="Johnson M."/>
            <person name="Bhonagiri V."/>
            <person name="Nash W.E."/>
            <person name="Warren W."/>
            <person name="Chinwalla A."/>
            <person name="Mardis E.R."/>
            <person name="Wilson R.K."/>
        </authorList>
    </citation>
    <scope>NUCLEOTIDE SEQUENCE [LARGE SCALE GENOMIC DNA]</scope>
    <source>
        <strain evidence="10 11">F0254</strain>
    </source>
</reference>
<keyword evidence="7" id="KW-0598">Phosphotransferase system</keyword>
<evidence type="ECO:0000256" key="3">
    <source>
        <dbReference type="ARBA" id="ARBA00022490"/>
    </source>
</evidence>
<dbReference type="STRING" id="634994.GCWU000323_02065"/>
<keyword evidence="6" id="KW-0808">Transferase</keyword>
<dbReference type="InterPro" id="IPR051471">
    <property type="entry name" value="Bacterial_PTS_sugar_comp"/>
</dbReference>
<dbReference type="InterPro" id="IPR036662">
    <property type="entry name" value="PTS_EIIA_man-typ_sf"/>
</dbReference>
<dbReference type="SUPFAM" id="SSF53062">
    <property type="entry name" value="PTS system fructose IIA component-like"/>
    <property type="match status" value="1"/>
</dbReference>
<dbReference type="Gene3D" id="3.40.50.510">
    <property type="entry name" value="Phosphotransferase system, mannose-type IIA component"/>
    <property type="match status" value="1"/>
</dbReference>
<dbReference type="eggNOG" id="COG2893">
    <property type="taxonomic scope" value="Bacteria"/>
</dbReference>
<dbReference type="GO" id="GO:0005737">
    <property type="term" value="C:cytoplasm"/>
    <property type="evidence" value="ECO:0007669"/>
    <property type="project" value="UniProtKB-SubCell"/>
</dbReference>
<dbReference type="HOGENOM" id="CLU_123235_1_1_0"/>
<accession>C9MZU5</accession>
<keyword evidence="4" id="KW-0597">Phosphoprotein</keyword>
<dbReference type="NCBIfam" id="TIGR00824">
    <property type="entry name" value="EIIA-man"/>
    <property type="match status" value="1"/>
</dbReference>
<sequence>MLKGETEMINLIVATHGKMSEETVNLTKMVLGESEQLEFVTFVPGEGPEDLIEKYNNIISKYDAEGTLFLVDLFGGSPYNAACRVVAETKNTDVITGVSVPMLLEVLDAREETSDVSELVQVAKNSGINGIKIFSELFSADVADDDDDSDELDL</sequence>
<evidence type="ECO:0000256" key="1">
    <source>
        <dbReference type="ARBA" id="ARBA00004496"/>
    </source>
</evidence>
<dbReference type="InterPro" id="IPR033887">
    <property type="entry name" value="PTS_IIA_man"/>
</dbReference>
<evidence type="ECO:0000256" key="4">
    <source>
        <dbReference type="ARBA" id="ARBA00022553"/>
    </source>
</evidence>
<gene>
    <name evidence="10" type="ORF">GCWU000323_02065</name>
</gene>
<dbReference type="EMBL" id="ACVB02000024">
    <property type="protein sequence ID" value="EEX73922.1"/>
    <property type="molecule type" value="Genomic_DNA"/>
</dbReference>